<dbReference type="InterPro" id="IPR037215">
    <property type="entry name" value="GUN4-like_sf"/>
</dbReference>
<dbReference type="InterPro" id="IPR011009">
    <property type="entry name" value="Kinase-like_dom_sf"/>
</dbReference>
<sequence length="458" mass="52278">MVWADGQLLHGGRYIIKRVLGEGGCGITYLARDKKGNAVVIKTLNDRVLNKREFTTYRDKFNRDFEKEALRLAVCRHPHIVRIENAFSEGQLPCIAMEYVEGEDLWQRVSQQGVLSETEALKYIRQIGEALTFIHDRGFLHRDVKPSNIMVRTGKLEAVLIDFGIAREFIPNLTQTQTQTFTPGFAPIEQYALQARRGEYSDVYALAGTLYYLLTQEVPLPAPARAAGIPLDAPQQINPNISNIVNRAILQGLEFQSENRPQSVQEWIELLTFNTPTGQQLSNISPTLRQSKQSYTPTNQNILTHRQDSSSGIDYRNLQAHLALGKWKEADEETAALMLKIACREKEGWLRVEDIKMFPSKDLCLIDTLWIKHSKGRFGFSVQKHIWESIGGTKNANYEIMCNLGDRLQWRINSCWVDYEQFMFDCALAPLGHLPSGYVFCEVGWWVGLLNLFYRLSS</sequence>
<dbReference type="CDD" id="cd16383">
    <property type="entry name" value="GUN4"/>
    <property type="match status" value="1"/>
</dbReference>
<dbReference type="PANTHER" id="PTHR43289:SF34">
    <property type="entry name" value="SERINE_THREONINE-PROTEIN KINASE YBDM-RELATED"/>
    <property type="match status" value="1"/>
</dbReference>
<keyword evidence="2" id="KW-0547">Nucleotide-binding</keyword>
<evidence type="ECO:0000256" key="2">
    <source>
        <dbReference type="ARBA" id="ARBA00022741"/>
    </source>
</evidence>
<evidence type="ECO:0000256" key="4">
    <source>
        <dbReference type="ARBA" id="ARBA00022840"/>
    </source>
</evidence>
<dbReference type="Gene3D" id="1.10.510.10">
    <property type="entry name" value="Transferase(Phosphotransferase) domain 1"/>
    <property type="match status" value="1"/>
</dbReference>
<accession>A0ABV0JMP6</accession>
<dbReference type="Gene3D" id="1.10.10.1770">
    <property type="entry name" value="Gun4-like"/>
    <property type="match status" value="1"/>
</dbReference>
<dbReference type="Pfam" id="PF00069">
    <property type="entry name" value="Pkinase"/>
    <property type="match status" value="1"/>
</dbReference>
<feature type="domain" description="Protein kinase" evidence="5">
    <location>
        <begin position="14"/>
        <end position="273"/>
    </location>
</feature>
<name>A0ABV0JMP6_9CYAN</name>
<evidence type="ECO:0000256" key="1">
    <source>
        <dbReference type="ARBA" id="ARBA00022679"/>
    </source>
</evidence>
<organism evidence="6 7">
    <name type="scientific">Funiculus sociatus GB2-A5</name>
    <dbReference type="NCBI Taxonomy" id="2933946"/>
    <lineage>
        <taxon>Bacteria</taxon>
        <taxon>Bacillati</taxon>
        <taxon>Cyanobacteriota</taxon>
        <taxon>Cyanophyceae</taxon>
        <taxon>Coleofasciculales</taxon>
        <taxon>Coleofasciculaceae</taxon>
        <taxon>Funiculus</taxon>
    </lineage>
</organism>
<dbReference type="EMBL" id="JAMPKK010000016">
    <property type="protein sequence ID" value="MEP0864721.1"/>
    <property type="molecule type" value="Genomic_DNA"/>
</dbReference>
<keyword evidence="7" id="KW-1185">Reference proteome</keyword>
<dbReference type="PROSITE" id="PS50011">
    <property type="entry name" value="PROTEIN_KINASE_DOM"/>
    <property type="match status" value="1"/>
</dbReference>
<dbReference type="Gene3D" id="3.30.200.20">
    <property type="entry name" value="Phosphorylase Kinase, domain 1"/>
    <property type="match status" value="1"/>
</dbReference>
<protein>
    <submittedName>
        <fullName evidence="6">Serine/threonine-protein kinase</fullName>
    </submittedName>
</protein>
<evidence type="ECO:0000259" key="5">
    <source>
        <dbReference type="PROSITE" id="PS50011"/>
    </source>
</evidence>
<evidence type="ECO:0000313" key="6">
    <source>
        <dbReference type="EMBL" id="MEP0864721.1"/>
    </source>
</evidence>
<proteinExistence type="predicted"/>
<dbReference type="InterPro" id="IPR008271">
    <property type="entry name" value="Ser/Thr_kinase_AS"/>
</dbReference>
<dbReference type="InterPro" id="IPR008629">
    <property type="entry name" value="GUN4-like"/>
</dbReference>
<dbReference type="PROSITE" id="PS00108">
    <property type="entry name" value="PROTEIN_KINASE_ST"/>
    <property type="match status" value="1"/>
</dbReference>
<dbReference type="Pfam" id="PF05419">
    <property type="entry name" value="GUN4"/>
    <property type="match status" value="1"/>
</dbReference>
<keyword evidence="4" id="KW-0067">ATP-binding</keyword>
<dbReference type="SUPFAM" id="SSF140869">
    <property type="entry name" value="GUN4-like"/>
    <property type="match status" value="1"/>
</dbReference>
<dbReference type="CDD" id="cd14014">
    <property type="entry name" value="STKc_PknB_like"/>
    <property type="match status" value="1"/>
</dbReference>
<keyword evidence="1" id="KW-0808">Transferase</keyword>
<gene>
    <name evidence="6" type="ORF">NDI37_09585</name>
</gene>
<keyword evidence="3 6" id="KW-0418">Kinase</keyword>
<dbReference type="SMART" id="SM00220">
    <property type="entry name" value="S_TKc"/>
    <property type="match status" value="1"/>
</dbReference>
<dbReference type="Proteomes" id="UP001442494">
    <property type="component" value="Unassembled WGS sequence"/>
</dbReference>
<dbReference type="InterPro" id="IPR000719">
    <property type="entry name" value="Prot_kinase_dom"/>
</dbReference>
<dbReference type="PANTHER" id="PTHR43289">
    <property type="entry name" value="MITOGEN-ACTIVATED PROTEIN KINASE KINASE KINASE 20-RELATED"/>
    <property type="match status" value="1"/>
</dbReference>
<evidence type="ECO:0000256" key="3">
    <source>
        <dbReference type="ARBA" id="ARBA00022777"/>
    </source>
</evidence>
<comment type="caution">
    <text evidence="6">The sequence shown here is derived from an EMBL/GenBank/DDBJ whole genome shotgun (WGS) entry which is preliminary data.</text>
</comment>
<dbReference type="GO" id="GO:0016301">
    <property type="term" value="F:kinase activity"/>
    <property type="evidence" value="ECO:0007669"/>
    <property type="project" value="UniProtKB-KW"/>
</dbReference>
<reference evidence="6 7" key="1">
    <citation type="submission" date="2022-04" db="EMBL/GenBank/DDBJ databases">
        <title>Positive selection, recombination, and allopatry shape intraspecific diversity of widespread and dominant cyanobacteria.</title>
        <authorList>
            <person name="Wei J."/>
            <person name="Shu W."/>
            <person name="Hu C."/>
        </authorList>
    </citation>
    <scope>NUCLEOTIDE SEQUENCE [LARGE SCALE GENOMIC DNA]</scope>
    <source>
        <strain evidence="6 7">GB2-A5</strain>
    </source>
</reference>
<dbReference type="SUPFAM" id="SSF56112">
    <property type="entry name" value="Protein kinase-like (PK-like)"/>
    <property type="match status" value="1"/>
</dbReference>
<evidence type="ECO:0000313" key="7">
    <source>
        <dbReference type="Proteomes" id="UP001442494"/>
    </source>
</evidence>
<dbReference type="Gene3D" id="1.25.40.620">
    <property type="match status" value="1"/>
</dbReference>
<dbReference type="RefSeq" id="WP_190427040.1">
    <property type="nucleotide sequence ID" value="NZ_JAMPKK010000016.1"/>
</dbReference>